<dbReference type="SMR" id="A0A4R1G9Z5"/>
<dbReference type="Pfam" id="PF01156">
    <property type="entry name" value="IU_nuc_hydro"/>
    <property type="match status" value="1"/>
</dbReference>
<dbReference type="PANTHER" id="PTHR12304">
    <property type="entry name" value="INOSINE-URIDINE PREFERRING NUCLEOSIDE HYDROLASE"/>
    <property type="match status" value="1"/>
</dbReference>
<dbReference type="InterPro" id="IPR001910">
    <property type="entry name" value="Inosine/uridine_hydrolase_dom"/>
</dbReference>
<accession>A0A4R1G9Z5</accession>
<dbReference type="GO" id="GO:0008477">
    <property type="term" value="F:purine nucleosidase activity"/>
    <property type="evidence" value="ECO:0007669"/>
    <property type="project" value="TreeGrafter"/>
</dbReference>
<dbReference type="AlphaFoldDB" id="A0A4R1G9Z5"/>
<proteinExistence type="predicted"/>
<evidence type="ECO:0000256" key="2">
    <source>
        <dbReference type="ARBA" id="ARBA00023295"/>
    </source>
</evidence>
<comment type="caution">
    <text evidence="4">The sequence shown here is derived from an EMBL/GenBank/DDBJ whole genome shotgun (WGS) entry which is preliminary data.</text>
</comment>
<evidence type="ECO:0000313" key="5">
    <source>
        <dbReference type="Proteomes" id="UP000295777"/>
    </source>
</evidence>
<keyword evidence="5" id="KW-1185">Reference proteome</keyword>
<name>A0A4R1G9Z5_9BACT</name>
<dbReference type="GO" id="GO:0005829">
    <property type="term" value="C:cytosol"/>
    <property type="evidence" value="ECO:0007669"/>
    <property type="project" value="TreeGrafter"/>
</dbReference>
<dbReference type="RefSeq" id="WP_165863682.1">
    <property type="nucleotide sequence ID" value="NZ_SMFV01000003.1"/>
</dbReference>
<evidence type="ECO:0000256" key="1">
    <source>
        <dbReference type="ARBA" id="ARBA00022801"/>
    </source>
</evidence>
<dbReference type="InterPro" id="IPR036452">
    <property type="entry name" value="Ribo_hydro-like"/>
</dbReference>
<evidence type="ECO:0000259" key="3">
    <source>
        <dbReference type="Pfam" id="PF01156"/>
    </source>
</evidence>
<dbReference type="EMBL" id="SMFV01000003">
    <property type="protein sequence ID" value="TCK04498.1"/>
    <property type="molecule type" value="Genomic_DNA"/>
</dbReference>
<dbReference type="Gene3D" id="3.90.245.10">
    <property type="entry name" value="Ribonucleoside hydrolase-like"/>
    <property type="match status" value="1"/>
</dbReference>
<evidence type="ECO:0000313" key="4">
    <source>
        <dbReference type="EMBL" id="TCK04498.1"/>
    </source>
</evidence>
<dbReference type="Proteomes" id="UP000295777">
    <property type="component" value="Unassembled WGS sequence"/>
</dbReference>
<sequence length="317" mass="35302">MKLEKNTKFLLDTDIGSDVDDAFALLALLKLVPERLIGVTTAYGCAELRAKIAKKLIETTGHNIPVVAGESSPLSSPQPIHLTGREGFGVLTEEEREKPLEAFGIETNAPEFIVKQVTSNHEEVILICIAPLTNIARAIELEPKLGKYLKGLFFMGGGITFDSPTPKELRAGQTYRAIPSYNVEHDVEAAKKVISSIPQIHFITNDVTLHTKFARKRVEKFLRKKKNRAEALVANMLRVWLNYRSELFGFPVRVTYLHDVLTVAEALGMGFVSYVQGEVEVTDRGETLFTVGSGNHLVGHQIDRLSFLNWISELFLN</sequence>
<dbReference type="PANTHER" id="PTHR12304:SF4">
    <property type="entry name" value="URIDINE NUCLEOSIDASE"/>
    <property type="match status" value="1"/>
</dbReference>
<organism evidence="4 5">
    <name type="scientific">Phorcysia thermohydrogeniphila</name>
    <dbReference type="NCBI Taxonomy" id="936138"/>
    <lineage>
        <taxon>Bacteria</taxon>
        <taxon>Pseudomonadati</taxon>
        <taxon>Aquificota</taxon>
        <taxon>Aquificia</taxon>
        <taxon>Desulfurobacteriales</taxon>
        <taxon>Desulfurobacteriaceae</taxon>
        <taxon>Phorcysia</taxon>
    </lineage>
</organism>
<dbReference type="GO" id="GO:0006152">
    <property type="term" value="P:purine nucleoside catabolic process"/>
    <property type="evidence" value="ECO:0007669"/>
    <property type="project" value="TreeGrafter"/>
</dbReference>
<feature type="domain" description="Inosine/uridine-preferring nucleoside hydrolase" evidence="3">
    <location>
        <begin position="10"/>
        <end position="303"/>
    </location>
</feature>
<reference evidence="4 5" key="1">
    <citation type="submission" date="2019-03" db="EMBL/GenBank/DDBJ databases">
        <title>Genomic Encyclopedia of Archaeal and Bacterial Type Strains, Phase II (KMG-II): from individual species to whole genera.</title>
        <authorList>
            <person name="Goeker M."/>
        </authorList>
    </citation>
    <scope>NUCLEOTIDE SEQUENCE [LARGE SCALE GENOMIC DNA]</scope>
    <source>
        <strain evidence="4 5">DSM 24425</strain>
    </source>
</reference>
<protein>
    <submittedName>
        <fullName evidence="4">Purine nucleosidase</fullName>
    </submittedName>
</protein>
<dbReference type="SUPFAM" id="SSF53590">
    <property type="entry name" value="Nucleoside hydrolase"/>
    <property type="match status" value="1"/>
</dbReference>
<gene>
    <name evidence="4" type="ORF">CLV27_0928</name>
</gene>
<dbReference type="InterPro" id="IPR023186">
    <property type="entry name" value="IUNH"/>
</dbReference>
<keyword evidence="1" id="KW-0378">Hydrolase</keyword>
<keyword evidence="2" id="KW-0326">Glycosidase</keyword>